<dbReference type="AlphaFoldDB" id="A0AAD9VBC8"/>
<dbReference type="EMBL" id="JARQWQ010000014">
    <property type="protein sequence ID" value="KAK2567710.1"/>
    <property type="molecule type" value="Genomic_DNA"/>
</dbReference>
<keyword evidence="3" id="KW-0472">Membrane</keyword>
<keyword evidence="5" id="KW-1185">Reference proteome</keyword>
<evidence type="ECO:0000256" key="2">
    <source>
        <dbReference type="SAM" id="MobiDB-lite"/>
    </source>
</evidence>
<reference evidence="4" key="2">
    <citation type="journal article" date="2023" name="Science">
        <title>Genomic signatures of disease resistance in endangered staghorn corals.</title>
        <authorList>
            <person name="Vollmer S.V."/>
            <person name="Selwyn J.D."/>
            <person name="Despard B.A."/>
            <person name="Roesel C.L."/>
        </authorList>
    </citation>
    <scope>NUCLEOTIDE SEQUENCE</scope>
    <source>
        <strain evidence="4">K2</strain>
    </source>
</reference>
<feature type="region of interest" description="Disordered" evidence="2">
    <location>
        <begin position="158"/>
        <end position="206"/>
    </location>
</feature>
<sequence>MESLQETDPRTQLKETLQTPHRYCGAAIRNVSQDSDLGDTSKERPRSSSALIAFIAIVAVASLAALALTVMILTGFFGTKKCSGSNKKESNHDYKKLSYHVQALENNITSLKEAMTNMQTLELIIAKYEHLKNENNETTVWRAIERNREDIIQLNQTVTNVRKMQGPRGPPGDKGSQGSPGPRGPPGYNGTQGAPVSSGLAAHNRSGSVGFSQCHFKEEKSLPNSPGHSAKDHVSIPEKTGQKFIGVHCGTNDAKIVRFSSGTQNGTRWYRCDCKGTQGLLKGQGQMFCFIRFWECPV</sequence>
<dbReference type="Gene3D" id="1.20.5.320">
    <property type="entry name" value="6-Phosphogluconate Dehydrogenase, domain 3"/>
    <property type="match status" value="1"/>
</dbReference>
<organism evidence="4 5">
    <name type="scientific">Acropora cervicornis</name>
    <name type="common">Staghorn coral</name>
    <dbReference type="NCBI Taxonomy" id="6130"/>
    <lineage>
        <taxon>Eukaryota</taxon>
        <taxon>Metazoa</taxon>
        <taxon>Cnidaria</taxon>
        <taxon>Anthozoa</taxon>
        <taxon>Hexacorallia</taxon>
        <taxon>Scleractinia</taxon>
        <taxon>Astrocoeniina</taxon>
        <taxon>Acroporidae</taxon>
        <taxon>Acropora</taxon>
    </lineage>
</organism>
<evidence type="ECO:0000313" key="5">
    <source>
        <dbReference type="Proteomes" id="UP001249851"/>
    </source>
</evidence>
<accession>A0AAD9VBC8</accession>
<evidence type="ECO:0000256" key="1">
    <source>
        <dbReference type="SAM" id="Coils"/>
    </source>
</evidence>
<evidence type="ECO:0000256" key="3">
    <source>
        <dbReference type="SAM" id="Phobius"/>
    </source>
</evidence>
<keyword evidence="1" id="KW-0175">Coiled coil</keyword>
<protein>
    <submittedName>
        <fullName evidence="4">Uncharacterized protein</fullName>
    </submittedName>
</protein>
<feature type="coiled-coil region" evidence="1">
    <location>
        <begin position="94"/>
        <end position="131"/>
    </location>
</feature>
<keyword evidence="3" id="KW-0812">Transmembrane</keyword>
<comment type="caution">
    <text evidence="4">The sequence shown here is derived from an EMBL/GenBank/DDBJ whole genome shotgun (WGS) entry which is preliminary data.</text>
</comment>
<evidence type="ECO:0000313" key="4">
    <source>
        <dbReference type="EMBL" id="KAK2567710.1"/>
    </source>
</evidence>
<gene>
    <name evidence="4" type="ORF">P5673_008570</name>
</gene>
<dbReference type="Proteomes" id="UP001249851">
    <property type="component" value="Unassembled WGS sequence"/>
</dbReference>
<name>A0AAD9VBC8_ACRCE</name>
<proteinExistence type="predicted"/>
<keyword evidence="3" id="KW-1133">Transmembrane helix</keyword>
<reference evidence="4" key="1">
    <citation type="journal article" date="2023" name="G3 (Bethesda)">
        <title>Whole genome assembly and annotation of the endangered Caribbean coral Acropora cervicornis.</title>
        <authorList>
            <person name="Selwyn J.D."/>
            <person name="Vollmer S.V."/>
        </authorList>
    </citation>
    <scope>NUCLEOTIDE SEQUENCE</scope>
    <source>
        <strain evidence="4">K2</strain>
    </source>
</reference>
<feature type="transmembrane region" description="Helical" evidence="3">
    <location>
        <begin position="51"/>
        <end position="77"/>
    </location>
</feature>